<dbReference type="AlphaFoldDB" id="A0A5D3YFX4"/>
<comment type="caution">
    <text evidence="1">The sequence shown here is derived from an EMBL/GenBank/DDBJ whole genome shotgun (WGS) entry which is preliminary data.</text>
</comment>
<dbReference type="EMBL" id="VNHY01000004">
    <property type="protein sequence ID" value="TYP92041.1"/>
    <property type="molecule type" value="Genomic_DNA"/>
</dbReference>
<organism evidence="1 2">
    <name type="scientific">Fodinibius salinus</name>
    <dbReference type="NCBI Taxonomy" id="860790"/>
    <lineage>
        <taxon>Bacteria</taxon>
        <taxon>Pseudomonadati</taxon>
        <taxon>Balneolota</taxon>
        <taxon>Balneolia</taxon>
        <taxon>Balneolales</taxon>
        <taxon>Balneolaceae</taxon>
        <taxon>Fodinibius</taxon>
    </lineage>
</organism>
<reference evidence="1 2" key="1">
    <citation type="submission" date="2019-07" db="EMBL/GenBank/DDBJ databases">
        <title>Genomic Encyclopedia of Archaeal and Bacterial Type Strains, Phase II (KMG-II): from individual species to whole genera.</title>
        <authorList>
            <person name="Goeker M."/>
        </authorList>
    </citation>
    <scope>NUCLEOTIDE SEQUENCE [LARGE SCALE GENOMIC DNA]</scope>
    <source>
        <strain evidence="1 2">DSM 21935</strain>
    </source>
</reference>
<dbReference type="RefSeq" id="WP_148899607.1">
    <property type="nucleotide sequence ID" value="NZ_VNHY01000004.1"/>
</dbReference>
<evidence type="ECO:0000313" key="2">
    <source>
        <dbReference type="Proteomes" id="UP000324595"/>
    </source>
</evidence>
<gene>
    <name evidence="1" type="ORF">LX73_2287</name>
</gene>
<accession>A0A5D3YFX4</accession>
<sequence length="83" mass="9448">MTKDAILKDLKDALKLDDETIADFARSVKKDDGTSISRGMVYTAIDRNAPKWIMDEIHARITAARRKYPEYFAKRNGNSKTAK</sequence>
<proteinExistence type="predicted"/>
<evidence type="ECO:0000313" key="1">
    <source>
        <dbReference type="EMBL" id="TYP92041.1"/>
    </source>
</evidence>
<name>A0A5D3YFX4_9BACT</name>
<dbReference type="Proteomes" id="UP000324595">
    <property type="component" value="Unassembled WGS sequence"/>
</dbReference>
<protein>
    <submittedName>
        <fullName evidence="1">Uncharacterized protein</fullName>
    </submittedName>
</protein>
<keyword evidence="2" id="KW-1185">Reference proteome</keyword>